<dbReference type="Proteomes" id="UP000297910">
    <property type="component" value="Unassembled WGS sequence"/>
</dbReference>
<dbReference type="AlphaFoldDB" id="A0A4Z1FJJ2"/>
<dbReference type="InterPro" id="IPR036770">
    <property type="entry name" value="Ankyrin_rpt-contain_sf"/>
</dbReference>
<gene>
    <name evidence="2" type="ORF">BPAE_0124g00220</name>
</gene>
<protein>
    <submittedName>
        <fullName evidence="2">Uncharacterized protein</fullName>
    </submittedName>
</protein>
<dbReference type="InterPro" id="IPR002110">
    <property type="entry name" value="Ankyrin_rpt"/>
</dbReference>
<proteinExistence type="predicted"/>
<reference evidence="2 3" key="1">
    <citation type="submission" date="2017-12" db="EMBL/GenBank/DDBJ databases">
        <title>Comparative genomics of Botrytis spp.</title>
        <authorList>
            <person name="Valero-Jimenez C.A."/>
            <person name="Tapia P."/>
            <person name="Veloso J."/>
            <person name="Silva-Moreno E."/>
            <person name="Staats M."/>
            <person name="Valdes J.H."/>
            <person name="Van Kan J.A.L."/>
        </authorList>
    </citation>
    <scope>NUCLEOTIDE SEQUENCE [LARGE SCALE GENOMIC DNA]</scope>
    <source>
        <strain evidence="2 3">Bp0003</strain>
    </source>
</reference>
<comment type="caution">
    <text evidence="2">The sequence shown here is derived from an EMBL/GenBank/DDBJ whole genome shotgun (WGS) entry which is preliminary data.</text>
</comment>
<dbReference type="Pfam" id="PF00023">
    <property type="entry name" value="Ank"/>
    <property type="match status" value="1"/>
</dbReference>
<keyword evidence="3" id="KW-1185">Reference proteome</keyword>
<dbReference type="PROSITE" id="PS50297">
    <property type="entry name" value="ANK_REP_REGION"/>
    <property type="match status" value="1"/>
</dbReference>
<accession>A0A4Z1FJJ2</accession>
<sequence length="156" mass="17362">MLRERKGFLNDGFYCNSRFIWPEVTQEWVGATALHIAVYNGHRNLCKFLLSAGADGSAGDHCTGNYTWKKPLETLHILVEGGAEEEFLGNSHFLEKTNMPEDIFSYIQCPTFLNELLFAEKCSIAARITTPTSASGHCLAGQNSHFTSGCTIMKKH</sequence>
<name>A0A4Z1FJJ2_9HELO</name>
<evidence type="ECO:0000313" key="3">
    <source>
        <dbReference type="Proteomes" id="UP000297910"/>
    </source>
</evidence>
<evidence type="ECO:0000256" key="1">
    <source>
        <dbReference type="PROSITE-ProRule" id="PRU00023"/>
    </source>
</evidence>
<organism evidence="2 3">
    <name type="scientific">Botrytis paeoniae</name>
    <dbReference type="NCBI Taxonomy" id="278948"/>
    <lineage>
        <taxon>Eukaryota</taxon>
        <taxon>Fungi</taxon>
        <taxon>Dikarya</taxon>
        <taxon>Ascomycota</taxon>
        <taxon>Pezizomycotina</taxon>
        <taxon>Leotiomycetes</taxon>
        <taxon>Helotiales</taxon>
        <taxon>Sclerotiniaceae</taxon>
        <taxon>Botrytis</taxon>
    </lineage>
</organism>
<dbReference type="EMBL" id="PQXI01000124">
    <property type="protein sequence ID" value="TGO23690.1"/>
    <property type="molecule type" value="Genomic_DNA"/>
</dbReference>
<dbReference type="Gene3D" id="1.25.40.20">
    <property type="entry name" value="Ankyrin repeat-containing domain"/>
    <property type="match status" value="1"/>
</dbReference>
<evidence type="ECO:0000313" key="2">
    <source>
        <dbReference type="EMBL" id="TGO23690.1"/>
    </source>
</evidence>
<keyword evidence="1" id="KW-0040">ANK repeat</keyword>
<dbReference type="SUPFAM" id="SSF48403">
    <property type="entry name" value="Ankyrin repeat"/>
    <property type="match status" value="1"/>
</dbReference>
<dbReference type="PROSITE" id="PS50088">
    <property type="entry name" value="ANK_REPEAT"/>
    <property type="match status" value="1"/>
</dbReference>
<feature type="repeat" description="ANK" evidence="1">
    <location>
        <begin position="29"/>
        <end position="61"/>
    </location>
</feature>